<gene>
    <name evidence="2" type="ORF">Arace01_00006</name>
</gene>
<feature type="compositionally biased region" description="Polar residues" evidence="1">
    <location>
        <begin position="1"/>
        <end position="12"/>
    </location>
</feature>
<name>A0AAU6W0N2_9VIRU</name>
<organism evidence="2">
    <name type="scientific">Pseudomonas phage Arace01</name>
    <dbReference type="NCBI Taxonomy" id="3138526"/>
    <lineage>
        <taxon>Viruses</taxon>
    </lineage>
</organism>
<accession>A0AAU6W0N2</accession>
<evidence type="ECO:0000256" key="1">
    <source>
        <dbReference type="SAM" id="MobiDB-lite"/>
    </source>
</evidence>
<proteinExistence type="predicted"/>
<sequence>MDLRSLAQNHMTFMSRANEASQRRDHETCKLNCSKAVDVIEKFAWTAGISPAEAAEQINRMNQGE</sequence>
<protein>
    <submittedName>
        <fullName evidence="2">Uncharacterized protein</fullName>
    </submittedName>
</protein>
<feature type="region of interest" description="Disordered" evidence="1">
    <location>
        <begin position="1"/>
        <end position="26"/>
    </location>
</feature>
<evidence type="ECO:0000313" key="2">
    <source>
        <dbReference type="EMBL" id="XAI69674.1"/>
    </source>
</evidence>
<dbReference type="EMBL" id="PP179312">
    <property type="protein sequence ID" value="XAI69674.1"/>
    <property type="molecule type" value="Genomic_DNA"/>
</dbReference>
<reference evidence="2" key="1">
    <citation type="journal article" date="2024" name="J. Gen. Virol.">
        <title>Novel phages of Pseudomonas syringae unveil numerous potential auxiliary metabolic genes.</title>
        <authorList>
            <person name="Feltin C."/>
            <person name="Garneau J.R."/>
            <person name="Morris C.E."/>
            <person name="Berard A."/>
            <person name="Torres-Barcelo C."/>
        </authorList>
    </citation>
    <scope>NUCLEOTIDE SEQUENCE</scope>
</reference>